<feature type="domain" description="Pesticidal crystal protein Cry22Aa Ig-like" evidence="2">
    <location>
        <begin position="59"/>
        <end position="130"/>
    </location>
</feature>
<evidence type="ECO:0000256" key="1">
    <source>
        <dbReference type="SAM" id="MobiDB-lite"/>
    </source>
</evidence>
<protein>
    <submittedName>
        <fullName evidence="3">Pesticidal crystal protein cry22Aa</fullName>
    </submittedName>
</protein>
<feature type="compositionally biased region" description="Polar residues" evidence="1">
    <location>
        <begin position="28"/>
        <end position="42"/>
    </location>
</feature>
<organism evidence="3 4">
    <name type="scientific">Jeotgalicoccus meleagridis</name>
    <dbReference type="NCBI Taxonomy" id="2759181"/>
    <lineage>
        <taxon>Bacteria</taxon>
        <taxon>Bacillati</taxon>
        <taxon>Bacillota</taxon>
        <taxon>Bacilli</taxon>
        <taxon>Bacillales</taxon>
        <taxon>Staphylococcaceae</taxon>
        <taxon>Jeotgalicoccus</taxon>
    </lineage>
</organism>
<comment type="caution">
    <text evidence="3">The sequence shown here is derived from an EMBL/GenBank/DDBJ whole genome shotgun (WGS) entry which is preliminary data.</text>
</comment>
<keyword evidence="4" id="KW-1185">Reference proteome</keyword>
<feature type="compositionally biased region" description="Low complexity" evidence="1">
    <location>
        <begin position="133"/>
        <end position="147"/>
    </location>
</feature>
<name>A0A6V7RMU7_9STAP</name>
<feature type="domain" description="Pesticidal crystal protein Cry22Aa Ig-like" evidence="2">
    <location>
        <begin position="161"/>
        <end position="232"/>
    </location>
</feature>
<dbReference type="AlphaFoldDB" id="A0A6V7RMU7"/>
<accession>A0A6V7RMU7</accession>
<sequence length="233" mass="24980">MNSETLIKFMVGILPLAPAAATYISEDSQTVTESQSQENYTGPTMEEEINSHSGNLPAIKNVENINVKNGEDFDPLAGVYAVDSTDGDLTDEIEVTENTVDTSVNGSYNVTYRVENSKGGYYSYVRVVTVSDSESSPIPSIPKTSASQDKKSSSTETSEVEFTGVEDLTISVGENFEAKDGVSVTDLDGTDISNQVYVSGEVDNQTPGEYTIAYAVFDIFGNPSAVARTITVQ</sequence>
<proteinExistence type="predicted"/>
<dbReference type="EMBL" id="CAJEWD010000008">
    <property type="protein sequence ID" value="CAD2079632.1"/>
    <property type="molecule type" value="Genomic_DNA"/>
</dbReference>
<gene>
    <name evidence="3" type="ORF">JEODO184_01724</name>
</gene>
<evidence type="ECO:0000313" key="4">
    <source>
        <dbReference type="Proteomes" id="UP000589351"/>
    </source>
</evidence>
<evidence type="ECO:0000259" key="2">
    <source>
        <dbReference type="Pfam" id="PF16403"/>
    </source>
</evidence>
<feature type="region of interest" description="Disordered" evidence="1">
    <location>
        <begin position="133"/>
        <end position="160"/>
    </location>
</feature>
<dbReference type="InterPro" id="IPR013783">
    <property type="entry name" value="Ig-like_fold"/>
</dbReference>
<dbReference type="RefSeq" id="WP_185126227.1">
    <property type="nucleotide sequence ID" value="NZ_CAJEWD010000008.1"/>
</dbReference>
<dbReference type="Gene3D" id="2.60.40.10">
    <property type="entry name" value="Immunoglobulins"/>
    <property type="match status" value="2"/>
</dbReference>
<feature type="region of interest" description="Disordered" evidence="1">
    <location>
        <begin position="28"/>
        <end position="49"/>
    </location>
</feature>
<dbReference type="Proteomes" id="UP000589351">
    <property type="component" value="Unassembled WGS sequence"/>
</dbReference>
<dbReference type="InterPro" id="IPR032179">
    <property type="entry name" value="Cry22Aa_Ig-like"/>
</dbReference>
<evidence type="ECO:0000313" key="3">
    <source>
        <dbReference type="EMBL" id="CAD2079632.1"/>
    </source>
</evidence>
<reference evidence="3 4" key="1">
    <citation type="submission" date="2020-07" db="EMBL/GenBank/DDBJ databases">
        <authorList>
            <person name="Criscuolo A."/>
        </authorList>
    </citation>
    <scope>NUCLEOTIDE SEQUENCE [LARGE SCALE GENOMIC DNA]</scope>
    <source>
        <strain evidence="3">CIP111649</strain>
    </source>
</reference>
<dbReference type="Pfam" id="PF16403">
    <property type="entry name" value="Bact_surface_Ig-like"/>
    <property type="match status" value="2"/>
</dbReference>